<dbReference type="EMBL" id="CM035440">
    <property type="protein sequence ID" value="KAH7283153.1"/>
    <property type="molecule type" value="Genomic_DNA"/>
</dbReference>
<dbReference type="InterPro" id="IPR036188">
    <property type="entry name" value="FAD/NAD-bd_sf"/>
</dbReference>
<dbReference type="Proteomes" id="UP000825935">
    <property type="component" value="Chromosome 35"/>
</dbReference>
<keyword evidence="8" id="KW-1185">Reference proteome</keyword>
<evidence type="ECO:0000313" key="8">
    <source>
        <dbReference type="Proteomes" id="UP000825935"/>
    </source>
</evidence>
<feature type="binding site" evidence="5">
    <location>
        <position position="345"/>
    </location>
    <ligand>
        <name>substrate</name>
    </ligand>
</feature>
<sequence length="484" mass="53128">MPSGSSLYLQSAVEKSRSSSLPIVVIGAGIAGLGAARRLHEAGFQVTILESRDRIGGRIDTNYEFGFPVDMGASWLHGACAQNPLTPLIASLHLPLYQTSGENSVLYDHDLESYALFDMDGHQVPPDLVTKVGNVFEQLVEEIKKLLGGTTEDISVRKAIEIVLERRPDLRLQGLCQKVMQWYICRLEGWFAADADNISASFWIEEELLGGGHGLMIKGYAPVVQALAEGLNIHLNCRVKHIQRKFGEVEVTAEDNRVWKASAAIVCVPLGVLKADLIKFEPPLPDWKMAALDEMGVGKENKIALYFKEACWPNVDFLGIVATTSYGCSYFLNLHKATGHPVLVYMPAGQLADDIERLSDEAAARFAVMQLKRMLPGAAAPLRYIVSHWGTDVNSLGSYSFCSVGKPANLYERVRMAVDNVFFAGEATCLQHPGTVHGAFATGLLAAEECKQSLVKQNGDLSLFQPVMAEYRLSQYPPLQISRM</sequence>
<proteinExistence type="inferred from homology"/>
<evidence type="ECO:0000256" key="2">
    <source>
        <dbReference type="ARBA" id="ARBA00004723"/>
    </source>
</evidence>
<dbReference type="GO" id="GO:0005777">
    <property type="term" value="C:peroxisome"/>
    <property type="evidence" value="ECO:0007669"/>
    <property type="project" value="TreeGrafter"/>
</dbReference>
<evidence type="ECO:0000256" key="5">
    <source>
        <dbReference type="PIRSR" id="PIRSR601613-1"/>
    </source>
</evidence>
<comment type="similarity">
    <text evidence="3">Belongs to the flavin monoamine oxidase family.</text>
</comment>
<protein>
    <recommendedName>
        <fullName evidence="6">Amine oxidase domain-containing protein</fullName>
    </recommendedName>
</protein>
<dbReference type="InterPro" id="IPR050281">
    <property type="entry name" value="Flavin_monoamine_oxidase"/>
</dbReference>
<accession>A0A8T2QHZ4</accession>
<dbReference type="PANTHER" id="PTHR10742:SF386">
    <property type="entry name" value="LYSINE-SPECIFIC HISTONE DEMETHYLASE 1A"/>
    <property type="match status" value="1"/>
</dbReference>
<dbReference type="Gene3D" id="3.90.660.10">
    <property type="match status" value="1"/>
</dbReference>
<evidence type="ECO:0000313" key="7">
    <source>
        <dbReference type="EMBL" id="KAH7283155.1"/>
    </source>
</evidence>
<organism evidence="7 8">
    <name type="scientific">Ceratopteris richardii</name>
    <name type="common">Triangle waterfern</name>
    <dbReference type="NCBI Taxonomy" id="49495"/>
    <lineage>
        <taxon>Eukaryota</taxon>
        <taxon>Viridiplantae</taxon>
        <taxon>Streptophyta</taxon>
        <taxon>Embryophyta</taxon>
        <taxon>Tracheophyta</taxon>
        <taxon>Polypodiopsida</taxon>
        <taxon>Polypodiidae</taxon>
        <taxon>Polypodiales</taxon>
        <taxon>Pteridineae</taxon>
        <taxon>Pteridaceae</taxon>
        <taxon>Parkerioideae</taxon>
        <taxon>Ceratopteris</taxon>
    </lineage>
</organism>
<dbReference type="GO" id="GO:0006598">
    <property type="term" value="P:polyamine catabolic process"/>
    <property type="evidence" value="ECO:0007669"/>
    <property type="project" value="TreeGrafter"/>
</dbReference>
<comment type="caution">
    <text evidence="7">The sequence shown here is derived from an EMBL/GenBank/DDBJ whole genome shotgun (WGS) entry which is preliminary data.</text>
</comment>
<evidence type="ECO:0000256" key="3">
    <source>
        <dbReference type="ARBA" id="ARBA00005995"/>
    </source>
</evidence>
<dbReference type="InterPro" id="IPR002937">
    <property type="entry name" value="Amino_oxidase"/>
</dbReference>
<dbReference type="SUPFAM" id="SSF54373">
    <property type="entry name" value="FAD-linked reductases, C-terminal domain"/>
    <property type="match status" value="1"/>
</dbReference>
<dbReference type="InterPro" id="IPR001613">
    <property type="entry name" value="Flavin_amine_oxidase"/>
</dbReference>
<reference evidence="7" key="1">
    <citation type="submission" date="2021-08" db="EMBL/GenBank/DDBJ databases">
        <title>WGS assembly of Ceratopteris richardii.</title>
        <authorList>
            <person name="Marchant D.B."/>
            <person name="Chen G."/>
            <person name="Jenkins J."/>
            <person name="Shu S."/>
            <person name="Leebens-Mack J."/>
            <person name="Grimwood J."/>
            <person name="Schmutz J."/>
            <person name="Soltis P."/>
            <person name="Soltis D."/>
            <person name="Chen Z.-H."/>
        </authorList>
    </citation>
    <scope>NUCLEOTIDE SEQUENCE</scope>
    <source>
        <strain evidence="7">Whitten #5841</strain>
        <tissue evidence="7">Leaf</tissue>
    </source>
</reference>
<dbReference type="PANTHER" id="PTHR10742">
    <property type="entry name" value="FLAVIN MONOAMINE OXIDASE"/>
    <property type="match status" value="1"/>
</dbReference>
<dbReference type="Pfam" id="PF01593">
    <property type="entry name" value="Amino_oxidase"/>
    <property type="match status" value="1"/>
</dbReference>
<evidence type="ECO:0000256" key="4">
    <source>
        <dbReference type="ARBA" id="ARBA00023002"/>
    </source>
</evidence>
<evidence type="ECO:0000259" key="6">
    <source>
        <dbReference type="Pfam" id="PF01593"/>
    </source>
</evidence>
<dbReference type="Gene3D" id="3.50.50.60">
    <property type="entry name" value="FAD/NAD(P)-binding domain"/>
    <property type="match status" value="1"/>
</dbReference>
<gene>
    <name evidence="7" type="ORF">KP509_35G064300</name>
</gene>
<dbReference type="EMBL" id="CM035440">
    <property type="protein sequence ID" value="KAH7283155.1"/>
    <property type="molecule type" value="Genomic_DNA"/>
</dbReference>
<comment type="cofactor">
    <cofactor evidence="1">
        <name>FAD</name>
        <dbReference type="ChEBI" id="CHEBI:57692"/>
    </cofactor>
</comment>
<dbReference type="PRINTS" id="PR00757">
    <property type="entry name" value="AMINEOXDASEF"/>
</dbReference>
<dbReference type="EMBL" id="CM035440">
    <property type="protein sequence ID" value="KAH7283156.1"/>
    <property type="molecule type" value="Genomic_DNA"/>
</dbReference>
<dbReference type="SUPFAM" id="SSF51905">
    <property type="entry name" value="FAD/NAD(P)-binding domain"/>
    <property type="match status" value="1"/>
</dbReference>
<dbReference type="GO" id="GO:0046592">
    <property type="term" value="F:polyamine oxidase activity"/>
    <property type="evidence" value="ECO:0007669"/>
    <property type="project" value="TreeGrafter"/>
</dbReference>
<feature type="domain" description="Amine oxidase" evidence="6">
    <location>
        <begin position="30"/>
        <end position="450"/>
    </location>
</feature>
<comment type="pathway">
    <text evidence="2">Amine and polyamine degradation; spermine degradation.</text>
</comment>
<dbReference type="OrthoDB" id="5046242at2759"/>
<keyword evidence="4" id="KW-0560">Oxidoreductase</keyword>
<dbReference type="AlphaFoldDB" id="A0A8T2QHZ4"/>
<evidence type="ECO:0000256" key="1">
    <source>
        <dbReference type="ARBA" id="ARBA00001974"/>
    </source>
</evidence>
<name>A0A8T2QHZ4_CERRI</name>
<feature type="binding site" evidence="5">
    <location>
        <position position="239"/>
    </location>
    <ligand>
        <name>FAD</name>
        <dbReference type="ChEBI" id="CHEBI:57692"/>
    </ligand>
</feature>